<evidence type="ECO:0008006" key="4">
    <source>
        <dbReference type="Google" id="ProtNLM"/>
    </source>
</evidence>
<evidence type="ECO:0000256" key="1">
    <source>
        <dbReference type="SAM" id="Coils"/>
    </source>
</evidence>
<dbReference type="KEGG" id="fwa:DCMF_24245"/>
<proteinExistence type="predicted"/>
<name>A0A3G1KYI0_FORW1</name>
<dbReference type="InterPro" id="IPR021617">
    <property type="entry name" value="DUF3231"/>
</dbReference>
<dbReference type="AlphaFoldDB" id="A0A3G1KYI0"/>
<reference evidence="2 3" key="1">
    <citation type="submission" date="2016-10" db="EMBL/GenBank/DDBJ databases">
        <title>Complete Genome Sequence of Peptococcaceae strain DCMF.</title>
        <authorList>
            <person name="Edwards R.J."/>
            <person name="Holland S.I."/>
            <person name="Deshpande N.P."/>
            <person name="Wong Y.K."/>
            <person name="Ertan H."/>
            <person name="Manefield M."/>
            <person name="Russell T.L."/>
            <person name="Lee M.J."/>
        </authorList>
    </citation>
    <scope>NUCLEOTIDE SEQUENCE [LARGE SCALE GENOMIC DNA]</scope>
    <source>
        <strain evidence="2 3">DCMF</strain>
    </source>
</reference>
<keyword evidence="3" id="KW-1185">Reference proteome</keyword>
<organism evidence="2 3">
    <name type="scientific">Formimonas warabiya</name>
    <dbReference type="NCBI Taxonomy" id="1761012"/>
    <lineage>
        <taxon>Bacteria</taxon>
        <taxon>Bacillati</taxon>
        <taxon>Bacillota</taxon>
        <taxon>Clostridia</taxon>
        <taxon>Eubacteriales</taxon>
        <taxon>Peptococcaceae</taxon>
        <taxon>Candidatus Formimonas</taxon>
    </lineage>
</organism>
<dbReference type="RefSeq" id="WP_148136808.1">
    <property type="nucleotide sequence ID" value="NZ_CP017634.1"/>
</dbReference>
<accession>A0A3G1KYI0</accession>
<dbReference type="Gene3D" id="1.20.1260.10">
    <property type="match status" value="2"/>
</dbReference>
<protein>
    <recommendedName>
        <fullName evidence="4">DUF3231 family protein</fullName>
    </recommendedName>
</protein>
<feature type="coiled-coil region" evidence="1">
    <location>
        <begin position="50"/>
        <end position="77"/>
    </location>
</feature>
<keyword evidence="1" id="KW-0175">Coiled coil</keyword>
<sequence length="324" mass="37349">MVFGVNLGSTTSCKISSESAYIIWRSLIDRNVSVEHLNALENYIHDQDFLKVCKDINEEYQKEIKQLTKLADAFGINGPDPFLPGQTIKSDQEVMRDQEIGEVLYRFMRLDVNMILLSLKYVPINDEVQQKMINLAQKAMYRVDAFIKYLKKKNWIFTPPEYRNTPPNVTEKVGVNEIHLLTDHLLFRYNNIRLTELFAAYAQDPDFALVLKAGVRILQKEVKLLEDRLLYFGIALPKAYPDTVPKPEKKEYFEDRFIFNTILRGMQDALALHGSAVQEIVVNDKLREFFIDLALGEINLMVKMSLYGKGRGWANLVPGYQAGE</sequence>
<dbReference type="EMBL" id="CP017634">
    <property type="protein sequence ID" value="ATW27447.1"/>
    <property type="molecule type" value="Genomic_DNA"/>
</dbReference>
<dbReference type="Proteomes" id="UP000323521">
    <property type="component" value="Chromosome"/>
</dbReference>
<evidence type="ECO:0000313" key="2">
    <source>
        <dbReference type="EMBL" id="ATW27447.1"/>
    </source>
</evidence>
<dbReference type="OrthoDB" id="1807877at2"/>
<dbReference type="InterPro" id="IPR012347">
    <property type="entry name" value="Ferritin-like"/>
</dbReference>
<gene>
    <name evidence="2" type="ORF">DCMF_24245</name>
</gene>
<dbReference type="Pfam" id="PF11553">
    <property type="entry name" value="DUF3231"/>
    <property type="match status" value="1"/>
</dbReference>
<evidence type="ECO:0000313" key="3">
    <source>
        <dbReference type="Proteomes" id="UP000323521"/>
    </source>
</evidence>